<dbReference type="HOGENOM" id="CLU_084783_0_0_11"/>
<feature type="transmembrane region" description="Helical" evidence="2">
    <location>
        <begin position="72"/>
        <end position="93"/>
    </location>
</feature>
<feature type="compositionally biased region" description="Pro residues" evidence="1">
    <location>
        <begin position="159"/>
        <end position="178"/>
    </location>
</feature>
<dbReference type="eggNOG" id="ENOG5032ZWA">
    <property type="taxonomic scope" value="Bacteria"/>
</dbReference>
<dbReference type="OrthoDB" id="4331650at2"/>
<accession>D7AXG8</accession>
<dbReference type="Proteomes" id="UP000002219">
    <property type="component" value="Chromosome 1"/>
</dbReference>
<sequence>MKRLASLSADWAPILVLAGIAAAGSFTHIRDLAEKSGQHGWMAWAVAVSIDLTCVMAARERQRDAARGVKDGVTWPTVVLVGAVVLTLAANLATAQPTVWGWIMAAVPAAAFLVAVSMLERRAAHSAPEPPEPAPAEPASSEREEFRVTEVHWQHTEPAPAPAPEPPPAPVAPVPQPAPAAVEQGHPLASYAAQLAQDYRVTHGREITVTALRSRLGVSETVAATLREQITT</sequence>
<dbReference type="EMBL" id="CP002040">
    <property type="protein sequence ID" value="ADH66042.1"/>
    <property type="molecule type" value="Genomic_DNA"/>
</dbReference>
<feature type="transmembrane region" description="Helical" evidence="2">
    <location>
        <begin position="12"/>
        <end position="29"/>
    </location>
</feature>
<keyword evidence="2" id="KW-0812">Transmembrane</keyword>
<evidence type="ECO:0008006" key="5">
    <source>
        <dbReference type="Google" id="ProtNLM"/>
    </source>
</evidence>
<keyword evidence="2" id="KW-0472">Membrane</keyword>
<evidence type="ECO:0000313" key="3">
    <source>
        <dbReference type="EMBL" id="ADH66042.1"/>
    </source>
</evidence>
<keyword evidence="2" id="KW-1133">Transmembrane helix</keyword>
<dbReference type="KEGG" id="nda:Ndas_0595"/>
<feature type="compositionally biased region" description="Basic and acidic residues" evidence="1">
    <location>
        <begin position="140"/>
        <end position="155"/>
    </location>
</feature>
<evidence type="ECO:0000313" key="4">
    <source>
        <dbReference type="Proteomes" id="UP000002219"/>
    </source>
</evidence>
<dbReference type="InterPro" id="IPR021235">
    <property type="entry name" value="DUF2637"/>
</dbReference>
<organism evidence="3 4">
    <name type="scientific">Nocardiopsis dassonvillei (strain ATCC 23218 / DSM 43111 / CIP 107115 / JCM 7437 / KCTC 9190 / NBRC 14626 / NCTC 10488 / NRRL B-5397 / IMRU 509)</name>
    <name type="common">Actinomadura dassonvillei</name>
    <dbReference type="NCBI Taxonomy" id="446468"/>
    <lineage>
        <taxon>Bacteria</taxon>
        <taxon>Bacillati</taxon>
        <taxon>Actinomycetota</taxon>
        <taxon>Actinomycetes</taxon>
        <taxon>Streptosporangiales</taxon>
        <taxon>Nocardiopsidaceae</taxon>
        <taxon>Nocardiopsis</taxon>
    </lineage>
</organism>
<dbReference type="GeneID" id="91488684"/>
<name>D7AXG8_NOCDD</name>
<dbReference type="Pfam" id="PF10935">
    <property type="entry name" value="DUF2637"/>
    <property type="match status" value="1"/>
</dbReference>
<gene>
    <name evidence="3" type="ordered locus">Ndas_0595</name>
</gene>
<feature type="region of interest" description="Disordered" evidence="1">
    <location>
        <begin position="125"/>
        <end position="182"/>
    </location>
</feature>
<feature type="transmembrane region" description="Helical" evidence="2">
    <location>
        <begin position="99"/>
        <end position="119"/>
    </location>
</feature>
<protein>
    <recommendedName>
        <fullName evidence="5">DUF2637 domain-containing protein</fullName>
    </recommendedName>
</protein>
<dbReference type="STRING" id="446468.Ndas_0595"/>
<proteinExistence type="predicted"/>
<keyword evidence="4" id="KW-1185">Reference proteome</keyword>
<feature type="transmembrane region" description="Helical" evidence="2">
    <location>
        <begin position="41"/>
        <end position="60"/>
    </location>
</feature>
<dbReference type="RefSeq" id="WP_013151649.1">
    <property type="nucleotide sequence ID" value="NC_014210.1"/>
</dbReference>
<dbReference type="AlphaFoldDB" id="D7AXG8"/>
<evidence type="ECO:0000256" key="1">
    <source>
        <dbReference type="SAM" id="MobiDB-lite"/>
    </source>
</evidence>
<reference evidence="3 4" key="1">
    <citation type="journal article" date="2010" name="Stand. Genomic Sci.">
        <title>Complete genome sequence of Nocardiopsis dassonvillei type strain (IMRU 509).</title>
        <authorList>
            <person name="Sun H."/>
            <person name="Lapidus A."/>
            <person name="Nolan M."/>
            <person name="Lucas S."/>
            <person name="Del Rio T.G."/>
            <person name="Tice H."/>
            <person name="Cheng J.F."/>
            <person name="Tapia R."/>
            <person name="Han C."/>
            <person name="Goodwin L."/>
            <person name="Pitluck S."/>
            <person name="Pagani I."/>
            <person name="Ivanova N."/>
            <person name="Mavromatis K."/>
            <person name="Mikhailova N."/>
            <person name="Pati A."/>
            <person name="Chen A."/>
            <person name="Palaniappan K."/>
            <person name="Land M."/>
            <person name="Hauser L."/>
            <person name="Chang Y.J."/>
            <person name="Jeffries C.D."/>
            <person name="Djao O.D."/>
            <person name="Rohde M."/>
            <person name="Sikorski J."/>
            <person name="Goker M."/>
            <person name="Woyke T."/>
            <person name="Bristow J."/>
            <person name="Eisen J.A."/>
            <person name="Markowitz V."/>
            <person name="Hugenholtz P."/>
            <person name="Kyrpides N.C."/>
            <person name="Klenk H.P."/>
        </authorList>
    </citation>
    <scope>NUCLEOTIDE SEQUENCE [LARGE SCALE GENOMIC DNA]</scope>
    <source>
        <strain evidence="4">ATCC 23218 / DSM 43111 / CIP 107115 / JCM 7437 / KCTC 9190 / NBRC 14626 / NCTC 10488 / NRRL B-5397 / IMRU 509</strain>
    </source>
</reference>
<evidence type="ECO:0000256" key="2">
    <source>
        <dbReference type="SAM" id="Phobius"/>
    </source>
</evidence>